<dbReference type="EMBL" id="KN837753">
    <property type="protein sequence ID" value="KIJ23224.1"/>
    <property type="molecule type" value="Genomic_DNA"/>
</dbReference>
<dbReference type="Proteomes" id="UP000054279">
    <property type="component" value="Unassembled WGS sequence"/>
</dbReference>
<dbReference type="HOGENOM" id="CLU_1587549_0_0_1"/>
<evidence type="ECO:0000313" key="2">
    <source>
        <dbReference type="Proteomes" id="UP000054279"/>
    </source>
</evidence>
<protein>
    <submittedName>
        <fullName evidence="1">Uncharacterized protein</fullName>
    </submittedName>
</protein>
<evidence type="ECO:0000313" key="1">
    <source>
        <dbReference type="EMBL" id="KIJ23224.1"/>
    </source>
</evidence>
<name>A0A0C9TMY3_SPHS4</name>
<accession>A0A0C9TMY3</accession>
<proteinExistence type="predicted"/>
<dbReference type="AlphaFoldDB" id="A0A0C9TMY3"/>
<gene>
    <name evidence="1" type="ORF">M422DRAFT_39718</name>
</gene>
<sequence length="168" mass="18979">MERRNMTYPMYAVLDDIRISCNSEKDRDYLIKLTSQWIPVLSPSLKLSIQTFPVVAYGFPTSFDPSCDSQDITSLLDWNINIIPHPFVLQGTEFISRKSYEDFKAQNKKYSSLIFYFTDHEAATDRSAMMGASARQPNSFADHHTAIIAIILAILHTTVAPTVPAVNV</sequence>
<reference evidence="1 2" key="1">
    <citation type="submission" date="2014-06" db="EMBL/GenBank/DDBJ databases">
        <title>Evolutionary Origins and Diversification of the Mycorrhizal Mutualists.</title>
        <authorList>
            <consortium name="DOE Joint Genome Institute"/>
            <consortium name="Mycorrhizal Genomics Consortium"/>
            <person name="Kohler A."/>
            <person name="Kuo A."/>
            <person name="Nagy L.G."/>
            <person name="Floudas D."/>
            <person name="Copeland A."/>
            <person name="Barry K.W."/>
            <person name="Cichocki N."/>
            <person name="Veneault-Fourrey C."/>
            <person name="LaButti K."/>
            <person name="Lindquist E.A."/>
            <person name="Lipzen A."/>
            <person name="Lundell T."/>
            <person name="Morin E."/>
            <person name="Murat C."/>
            <person name="Riley R."/>
            <person name="Ohm R."/>
            <person name="Sun H."/>
            <person name="Tunlid A."/>
            <person name="Henrissat B."/>
            <person name="Grigoriev I.V."/>
            <person name="Hibbett D.S."/>
            <person name="Martin F."/>
        </authorList>
    </citation>
    <scope>NUCLEOTIDE SEQUENCE [LARGE SCALE GENOMIC DNA]</scope>
    <source>
        <strain evidence="1 2">SS14</strain>
    </source>
</reference>
<organism evidence="1 2">
    <name type="scientific">Sphaerobolus stellatus (strain SS14)</name>
    <dbReference type="NCBI Taxonomy" id="990650"/>
    <lineage>
        <taxon>Eukaryota</taxon>
        <taxon>Fungi</taxon>
        <taxon>Dikarya</taxon>
        <taxon>Basidiomycota</taxon>
        <taxon>Agaricomycotina</taxon>
        <taxon>Agaricomycetes</taxon>
        <taxon>Phallomycetidae</taxon>
        <taxon>Geastrales</taxon>
        <taxon>Sphaerobolaceae</taxon>
        <taxon>Sphaerobolus</taxon>
    </lineage>
</organism>
<dbReference type="OrthoDB" id="2914250at2759"/>
<keyword evidence="2" id="KW-1185">Reference proteome</keyword>